<dbReference type="AlphaFoldDB" id="D6D7B9"/>
<name>D6D7B9_9BACE</name>
<accession>D6D7B9</accession>
<sequence length="37" mass="4375">MNGKYVCNELVFNLLMMEYEVIGGRTGKKCMYIYSFE</sequence>
<evidence type="ECO:0000313" key="1">
    <source>
        <dbReference type="EMBL" id="CBK65914.1"/>
    </source>
</evidence>
<protein>
    <submittedName>
        <fullName evidence="1">Uncharacterized protein</fullName>
    </submittedName>
</protein>
<gene>
    <name evidence="1" type="ORF">BXY_07160</name>
</gene>
<dbReference type="EMBL" id="FP929033">
    <property type="protein sequence ID" value="CBK65914.1"/>
    <property type="molecule type" value="Genomic_DNA"/>
</dbReference>
<dbReference type="HOGENOM" id="CLU_3340371_0_0_10"/>
<dbReference type="PATRIC" id="fig|657309.4.peg.4280"/>
<proteinExistence type="predicted"/>
<dbReference type="Proteomes" id="UP000008795">
    <property type="component" value="Chromosome"/>
</dbReference>
<organism evidence="1 2">
    <name type="scientific">Bacteroides xylanisolvens XB1A</name>
    <dbReference type="NCBI Taxonomy" id="657309"/>
    <lineage>
        <taxon>Bacteria</taxon>
        <taxon>Pseudomonadati</taxon>
        <taxon>Bacteroidota</taxon>
        <taxon>Bacteroidia</taxon>
        <taxon>Bacteroidales</taxon>
        <taxon>Bacteroidaceae</taxon>
        <taxon>Bacteroides</taxon>
    </lineage>
</organism>
<dbReference type="KEGG" id="bxy:BXY_07160"/>
<reference evidence="1 2" key="1">
    <citation type="submission" date="2010-03" db="EMBL/GenBank/DDBJ databases">
        <title>The genome sequence of Bacteriodes xylanisolvens XB1A.</title>
        <authorList>
            <consortium name="metaHIT consortium -- http://www.metahit.eu/"/>
            <person name="Pajon A."/>
            <person name="Turner K."/>
            <person name="Parkhill J."/>
            <person name="Bernalier A."/>
        </authorList>
    </citation>
    <scope>NUCLEOTIDE SEQUENCE [LARGE SCALE GENOMIC DNA]</scope>
    <source>
        <strain evidence="1 2">XB1A</strain>
    </source>
</reference>
<evidence type="ECO:0000313" key="2">
    <source>
        <dbReference type="Proteomes" id="UP000008795"/>
    </source>
</evidence>
<reference evidence="1 2" key="2">
    <citation type="submission" date="2010-03" db="EMBL/GenBank/DDBJ databases">
        <authorList>
            <person name="Pajon A."/>
        </authorList>
    </citation>
    <scope>NUCLEOTIDE SEQUENCE [LARGE SCALE GENOMIC DNA]</scope>
    <source>
        <strain evidence="1 2">XB1A</strain>
    </source>
</reference>